<keyword evidence="5" id="KW-1185">Reference proteome</keyword>
<feature type="domain" description="Flavin reductase like" evidence="3">
    <location>
        <begin position="22"/>
        <end position="164"/>
    </location>
</feature>
<dbReference type="PANTHER" id="PTHR30466">
    <property type="entry name" value="FLAVIN REDUCTASE"/>
    <property type="match status" value="1"/>
</dbReference>
<dbReference type="EMBL" id="BAABEO010000009">
    <property type="protein sequence ID" value="GAA3676691.1"/>
    <property type="molecule type" value="Genomic_DNA"/>
</dbReference>
<dbReference type="InterPro" id="IPR050268">
    <property type="entry name" value="NADH-dep_flavin_reductase"/>
</dbReference>
<comment type="similarity">
    <text evidence="1">Belongs to the non-flavoprotein flavin reductase family.</text>
</comment>
<dbReference type="InterPro" id="IPR012349">
    <property type="entry name" value="Split_barrel_FMN-bd"/>
</dbReference>
<dbReference type="Pfam" id="PF01613">
    <property type="entry name" value="Flavin_Reduct"/>
    <property type="match status" value="1"/>
</dbReference>
<evidence type="ECO:0000256" key="1">
    <source>
        <dbReference type="ARBA" id="ARBA00008898"/>
    </source>
</evidence>
<dbReference type="Proteomes" id="UP001500752">
    <property type="component" value="Unassembled WGS sequence"/>
</dbReference>
<keyword evidence="2" id="KW-0560">Oxidoreductase</keyword>
<dbReference type="PANTHER" id="PTHR30466:SF11">
    <property type="entry name" value="FLAVIN-DEPENDENT MONOOXYGENASE, REDUCTASE SUBUNIT HSAB"/>
    <property type="match status" value="1"/>
</dbReference>
<reference evidence="5" key="1">
    <citation type="journal article" date="2019" name="Int. J. Syst. Evol. Microbiol.">
        <title>The Global Catalogue of Microorganisms (GCM) 10K type strain sequencing project: providing services to taxonomists for standard genome sequencing and annotation.</title>
        <authorList>
            <consortium name="The Broad Institute Genomics Platform"/>
            <consortium name="The Broad Institute Genome Sequencing Center for Infectious Disease"/>
            <person name="Wu L."/>
            <person name="Ma J."/>
        </authorList>
    </citation>
    <scope>NUCLEOTIDE SEQUENCE [LARGE SCALE GENOMIC DNA]</scope>
    <source>
        <strain evidence="5">JCM 30742</strain>
    </source>
</reference>
<dbReference type="Gene3D" id="2.30.110.10">
    <property type="entry name" value="Electron Transport, Fmn-binding Protein, Chain A"/>
    <property type="match status" value="1"/>
</dbReference>
<dbReference type="InterPro" id="IPR002563">
    <property type="entry name" value="Flavin_Rdtase-like_dom"/>
</dbReference>
<gene>
    <name evidence="4" type="ORF">GCM10023081_13740</name>
</gene>
<proteinExistence type="inferred from homology"/>
<accession>A0ABP7C460</accession>
<evidence type="ECO:0000256" key="2">
    <source>
        <dbReference type="ARBA" id="ARBA00023002"/>
    </source>
</evidence>
<comment type="caution">
    <text evidence="4">The sequence shown here is derived from an EMBL/GenBank/DDBJ whole genome shotgun (WGS) entry which is preliminary data.</text>
</comment>
<sequence>MTHTMIEPLAAVATPETLRTAYGRFPTGVVAVCADVDGTREVLVASSFVTVSLDPPLVAFFPQKTSTTWPRLAHAGRLGVSILAEHQHTLARSMASKNGDRFAGAEVVAGNEGALFVGGASAWLETTVDGVVPTGDHDCVLLRVEGAALHEPGPTVFHTSRFQRLVDLDA</sequence>
<evidence type="ECO:0000313" key="5">
    <source>
        <dbReference type="Proteomes" id="UP001500752"/>
    </source>
</evidence>
<protein>
    <submittedName>
        <fullName evidence="4">Flavin reductase family protein</fullName>
    </submittedName>
</protein>
<dbReference type="RefSeq" id="WP_345149526.1">
    <property type="nucleotide sequence ID" value="NZ_BAABEO010000009.1"/>
</dbReference>
<dbReference type="SMART" id="SM00903">
    <property type="entry name" value="Flavin_Reduct"/>
    <property type="match status" value="1"/>
</dbReference>
<evidence type="ECO:0000259" key="3">
    <source>
        <dbReference type="SMART" id="SM00903"/>
    </source>
</evidence>
<dbReference type="SUPFAM" id="SSF50475">
    <property type="entry name" value="FMN-binding split barrel"/>
    <property type="match status" value="1"/>
</dbReference>
<evidence type="ECO:0000313" key="4">
    <source>
        <dbReference type="EMBL" id="GAA3676691.1"/>
    </source>
</evidence>
<name>A0ABP7C460_9MICC</name>
<organism evidence="4 5">
    <name type="scientific">Arthrobacter ginkgonis</name>
    <dbReference type="NCBI Taxonomy" id="1630594"/>
    <lineage>
        <taxon>Bacteria</taxon>
        <taxon>Bacillati</taxon>
        <taxon>Actinomycetota</taxon>
        <taxon>Actinomycetes</taxon>
        <taxon>Micrococcales</taxon>
        <taxon>Micrococcaceae</taxon>
        <taxon>Arthrobacter</taxon>
    </lineage>
</organism>